<evidence type="ECO:0000259" key="3">
    <source>
        <dbReference type="Pfam" id="PF26053"/>
    </source>
</evidence>
<feature type="domain" description="Amidase" evidence="2">
    <location>
        <begin position="204"/>
        <end position="367"/>
    </location>
</feature>
<keyword evidence="5" id="KW-1185">Reference proteome</keyword>
<evidence type="ECO:0000259" key="2">
    <source>
        <dbReference type="Pfam" id="PF01425"/>
    </source>
</evidence>
<protein>
    <submittedName>
        <fullName evidence="4">Glutamyl-trna amidotransferase</fullName>
    </submittedName>
</protein>
<evidence type="ECO:0000256" key="1">
    <source>
        <dbReference type="SAM" id="SignalP"/>
    </source>
</evidence>
<dbReference type="GO" id="GO:0016740">
    <property type="term" value="F:transferase activity"/>
    <property type="evidence" value="ECO:0007669"/>
    <property type="project" value="UniProtKB-KW"/>
</dbReference>
<dbReference type="EMBL" id="MNUE01000045">
    <property type="protein sequence ID" value="OJD31744.1"/>
    <property type="molecule type" value="Genomic_DNA"/>
</dbReference>
<feature type="chain" id="PRO_5009656559" evidence="1">
    <location>
        <begin position="27"/>
        <end position="646"/>
    </location>
</feature>
<dbReference type="Proteomes" id="UP000183809">
    <property type="component" value="Unassembled WGS sequence"/>
</dbReference>
<gene>
    <name evidence="4" type="ORF">BKCO1_4500050</name>
</gene>
<dbReference type="InterPro" id="IPR023631">
    <property type="entry name" value="Amidase_dom"/>
</dbReference>
<dbReference type="Pfam" id="PF26053">
    <property type="entry name" value="DUF8016"/>
    <property type="match status" value="1"/>
</dbReference>
<dbReference type="InterPro" id="IPR058329">
    <property type="entry name" value="Arp1_N"/>
</dbReference>
<name>A0A1J9QTI2_9PEZI</name>
<organism evidence="4 5">
    <name type="scientific">Diplodia corticola</name>
    <dbReference type="NCBI Taxonomy" id="236234"/>
    <lineage>
        <taxon>Eukaryota</taxon>
        <taxon>Fungi</taxon>
        <taxon>Dikarya</taxon>
        <taxon>Ascomycota</taxon>
        <taxon>Pezizomycotina</taxon>
        <taxon>Dothideomycetes</taxon>
        <taxon>Dothideomycetes incertae sedis</taxon>
        <taxon>Botryosphaeriales</taxon>
        <taxon>Botryosphaeriaceae</taxon>
        <taxon>Diplodia</taxon>
    </lineage>
</organism>
<feature type="domain" description="Scytalone dehydratase-like protein Arp1 N-terminal" evidence="3">
    <location>
        <begin position="53"/>
        <end position="158"/>
    </location>
</feature>
<dbReference type="RefSeq" id="XP_020128004.1">
    <property type="nucleotide sequence ID" value="XM_020276211.1"/>
</dbReference>
<accession>A0A1J9QTI2</accession>
<dbReference type="GeneID" id="31016472"/>
<feature type="signal peptide" evidence="1">
    <location>
        <begin position="1"/>
        <end position="26"/>
    </location>
</feature>
<reference evidence="4 5" key="1">
    <citation type="submission" date="2016-10" db="EMBL/GenBank/DDBJ databases">
        <title>Proteomics and genomics reveal pathogen-plant mechanisms compatible with a hemibiotrophic lifestyle of Diplodia corticola.</title>
        <authorList>
            <person name="Fernandes I."/>
            <person name="De Jonge R."/>
            <person name="Van De Peer Y."/>
            <person name="Devreese B."/>
            <person name="Alves A."/>
            <person name="Esteves A.C."/>
        </authorList>
    </citation>
    <scope>NUCLEOTIDE SEQUENCE [LARGE SCALE GENOMIC DNA]</scope>
    <source>
        <strain evidence="4 5">CBS 112549</strain>
    </source>
</reference>
<dbReference type="PANTHER" id="PTHR46310">
    <property type="entry name" value="AMIDASE 1"/>
    <property type="match status" value="1"/>
</dbReference>
<dbReference type="Gene3D" id="3.90.1300.10">
    <property type="entry name" value="Amidase signature (AS) domain"/>
    <property type="match status" value="1"/>
</dbReference>
<dbReference type="PANTHER" id="PTHR46310:SF7">
    <property type="entry name" value="AMIDASE 1"/>
    <property type="match status" value="1"/>
</dbReference>
<sequence>MALTYSMTAFAYYSALLAVFASLSNAALSSTGFTVSLDGVPYYITPDAVATINMTTSFRNSAKSSGFFTPITVMKTDDAAFSGDIFNSLVSNWTGVDDVFQSGFLQGVYMQYTGSAYSRAKQAIELSLANAPVLTARVDAANAIPEGPYFVSSSGDLYQPWRLYSDIMGAFSESTIPNADGSFGVLPANIQGQSLAVAVPSRLSYTKTPEKPLAGVRLGVKDIYDVAGIKTGNGNRAWYHFYPEANKTALAVQRLADAGAIIVGKMKTSQFANGESATADWVDYHAPFNPRGDGYQQPSSSSSGPGAGEGAYEWLDITLGSDTGGSVRGPSQSQGLFGNRPSHGLVELTNVMPLAPELDTAGLLCRDPAIWTAAAQAMYSDNITISSSYPKKILLADFPTEAGEYESDALLLDFVSKLSSFLGANATAFNMSEAWATDNPDTTPVDELLNTTYPLLIAKEQTQLVRDPWYAEYAAANDGRLPFVNPAPLARWSYGDNSSATIAEAVANKTQFMAWFNSSVLAPDAETCSSSLLLYIGSTEADIAYRNLYLSPPSIPFGFSSSRISVFSEAPDMVVPIGQASYFSSITNHTEILPVTVDFMAAKGCDGMVFSLVEDLVAEGIISVSKAGRTNVDGGQILFRRSEVGQ</sequence>
<dbReference type="OrthoDB" id="5423360at2759"/>
<proteinExistence type="predicted"/>
<dbReference type="Pfam" id="PF01425">
    <property type="entry name" value="Amidase"/>
    <property type="match status" value="1"/>
</dbReference>
<dbReference type="STRING" id="236234.A0A1J9QTI2"/>
<comment type="caution">
    <text evidence="4">The sequence shown here is derived from an EMBL/GenBank/DDBJ whole genome shotgun (WGS) entry which is preliminary data.</text>
</comment>
<evidence type="ECO:0000313" key="5">
    <source>
        <dbReference type="Proteomes" id="UP000183809"/>
    </source>
</evidence>
<dbReference type="InterPro" id="IPR036928">
    <property type="entry name" value="AS_sf"/>
</dbReference>
<dbReference type="AlphaFoldDB" id="A0A1J9QTI2"/>
<keyword evidence="1" id="KW-0732">Signal</keyword>
<keyword evidence="4" id="KW-0808">Transferase</keyword>
<dbReference type="SUPFAM" id="SSF75304">
    <property type="entry name" value="Amidase signature (AS) enzymes"/>
    <property type="match status" value="1"/>
</dbReference>
<evidence type="ECO:0000313" key="4">
    <source>
        <dbReference type="EMBL" id="OJD31744.1"/>
    </source>
</evidence>